<gene>
    <name evidence="2" type="ORF">EGI31_11825</name>
</gene>
<dbReference type="InterPro" id="IPR043502">
    <property type="entry name" value="DNA/RNA_pol_sf"/>
</dbReference>
<dbReference type="AlphaFoldDB" id="A0AAE3KT14"/>
<protein>
    <recommendedName>
        <fullName evidence="1">Reverse transcriptase domain-containing protein</fullName>
    </recommendedName>
</protein>
<feature type="domain" description="Reverse transcriptase" evidence="1">
    <location>
        <begin position="89"/>
        <end position="383"/>
    </location>
</feature>
<organism evidence="2 3">
    <name type="scientific">Lacihabitans soyangensis</name>
    <dbReference type="NCBI Taxonomy" id="869394"/>
    <lineage>
        <taxon>Bacteria</taxon>
        <taxon>Pseudomonadati</taxon>
        <taxon>Bacteroidota</taxon>
        <taxon>Cytophagia</taxon>
        <taxon>Cytophagales</taxon>
        <taxon>Leadbetterellaceae</taxon>
        <taxon>Lacihabitans</taxon>
    </lineage>
</organism>
<evidence type="ECO:0000259" key="1">
    <source>
        <dbReference type="PROSITE" id="PS50878"/>
    </source>
</evidence>
<name>A0AAE3KT14_9BACT</name>
<keyword evidence="3" id="KW-1185">Reference proteome</keyword>
<accession>A0AAE3KT14</accession>
<comment type="caution">
    <text evidence="2">The sequence shown here is derived from an EMBL/GenBank/DDBJ whole genome shotgun (WGS) entry which is preliminary data.</text>
</comment>
<dbReference type="InterPro" id="IPR000477">
    <property type="entry name" value="RT_dom"/>
</dbReference>
<dbReference type="Pfam" id="PF00078">
    <property type="entry name" value="RVT_1"/>
    <property type="match status" value="1"/>
</dbReference>
<proteinExistence type="predicted"/>
<evidence type="ECO:0000313" key="3">
    <source>
        <dbReference type="Proteomes" id="UP001204144"/>
    </source>
</evidence>
<evidence type="ECO:0000313" key="2">
    <source>
        <dbReference type="EMBL" id="MCP9763643.1"/>
    </source>
</evidence>
<dbReference type="SUPFAM" id="SSF56672">
    <property type="entry name" value="DNA/RNA polymerases"/>
    <property type="match status" value="1"/>
</dbReference>
<dbReference type="PROSITE" id="PS50878">
    <property type="entry name" value="RT_POL"/>
    <property type="match status" value="1"/>
</dbReference>
<dbReference type="RefSeq" id="WP_255037418.1">
    <property type="nucleotide sequence ID" value="NZ_RJUF01000034.1"/>
</dbReference>
<dbReference type="EMBL" id="RJUF01000034">
    <property type="protein sequence ID" value="MCP9763643.1"/>
    <property type="molecule type" value="Genomic_DNA"/>
</dbReference>
<sequence>MELEKWFKLKKYPHIGLPITIKDYSWVKEYVENPIKIKKHSFLPLIHKSIVQRKFRADTSIVSKNPSGKRIRKKGIPKVRDIYFSSHLDSIIFSKYNEILCDAYEKYILNKDFNNSIVAYRKIPLTPGSEKNSCNIDFAKTSFEFIKDKSTKKLTVIIADVTSFFDNLNHKILKKQWTKVLKKTTLPDDHYNLFKTLTNIKYLESEQLFEAYDNTMWVQTGIPNSSTEKVFKRKDIKKSIFFKEKNAVAYCDKEEFIKNNLNLIISKNNERGIPQGSPISATLANIYMLEFDELVFNKISSINGFYQRYSDDLIIICEQDYEDEIIKYLRDKIDSVTDLKIEPSKTKVFRFEELSGKYTGFQIDENTKAINLNKTLEYLGFSL</sequence>
<dbReference type="Proteomes" id="UP001204144">
    <property type="component" value="Unassembled WGS sequence"/>
</dbReference>
<reference evidence="2 3" key="1">
    <citation type="submission" date="2018-11" db="EMBL/GenBank/DDBJ databases">
        <title>Novel bacteria species description.</title>
        <authorList>
            <person name="Han J.-H."/>
        </authorList>
    </citation>
    <scope>NUCLEOTIDE SEQUENCE [LARGE SCALE GENOMIC DNA]</scope>
    <source>
        <strain evidence="2 3">KCTC23259</strain>
    </source>
</reference>